<accession>A0ACC0VXL9</accession>
<dbReference type="EMBL" id="CM047584">
    <property type="protein sequence ID" value="KAI9911305.1"/>
    <property type="molecule type" value="Genomic_DNA"/>
</dbReference>
<sequence length="103" mass="11878">MLKWNSEKENLAFLRNRCKLKSILALPSLAPAYGIVVALKAALDKRNHSMLIHCNKGKVQRWSFQAQVLMNTFRFSATNPLILDQQFIELLKTERVTEEESMT</sequence>
<protein>
    <submittedName>
        <fullName evidence="1">Uncharacterized protein</fullName>
    </submittedName>
</protein>
<organism evidence="1 2">
    <name type="scientific">Peronosclerospora sorghi</name>
    <dbReference type="NCBI Taxonomy" id="230839"/>
    <lineage>
        <taxon>Eukaryota</taxon>
        <taxon>Sar</taxon>
        <taxon>Stramenopiles</taxon>
        <taxon>Oomycota</taxon>
        <taxon>Peronosporomycetes</taxon>
        <taxon>Peronosporales</taxon>
        <taxon>Peronosporaceae</taxon>
        <taxon>Peronosclerospora</taxon>
    </lineage>
</organism>
<name>A0ACC0VXL9_9STRA</name>
<reference evidence="1 2" key="1">
    <citation type="journal article" date="2022" name="bioRxiv">
        <title>The genome of the oomycete Peronosclerospora sorghi, a cosmopolitan pathogen of maize and sorghum, is inflated with dispersed pseudogenes.</title>
        <authorList>
            <person name="Fletcher K."/>
            <person name="Martin F."/>
            <person name="Isakeit T."/>
            <person name="Cavanaugh K."/>
            <person name="Magill C."/>
            <person name="Michelmore R."/>
        </authorList>
    </citation>
    <scope>NUCLEOTIDE SEQUENCE [LARGE SCALE GENOMIC DNA]</scope>
    <source>
        <strain evidence="1">P6</strain>
    </source>
</reference>
<keyword evidence="2" id="KW-1185">Reference proteome</keyword>
<comment type="caution">
    <text evidence="1">The sequence shown here is derived from an EMBL/GenBank/DDBJ whole genome shotgun (WGS) entry which is preliminary data.</text>
</comment>
<dbReference type="Proteomes" id="UP001163321">
    <property type="component" value="Chromosome 5"/>
</dbReference>
<gene>
    <name evidence="1" type="ORF">PsorP6_009605</name>
</gene>
<evidence type="ECO:0000313" key="2">
    <source>
        <dbReference type="Proteomes" id="UP001163321"/>
    </source>
</evidence>
<proteinExistence type="predicted"/>
<evidence type="ECO:0000313" key="1">
    <source>
        <dbReference type="EMBL" id="KAI9911305.1"/>
    </source>
</evidence>